<evidence type="ECO:0000259" key="2">
    <source>
        <dbReference type="PROSITE" id="PS50983"/>
    </source>
</evidence>
<evidence type="ECO:0000313" key="4">
    <source>
        <dbReference type="Proteomes" id="UP000008888"/>
    </source>
</evidence>
<dbReference type="Gene3D" id="3.40.50.1980">
    <property type="entry name" value="Nitrogenase molybdenum iron protein domain"/>
    <property type="match status" value="2"/>
</dbReference>
<keyword evidence="4" id="KW-1185">Reference proteome</keyword>
<gene>
    <name evidence="3" type="ordered locus">Metme_0956</name>
</gene>
<proteinExistence type="predicted"/>
<dbReference type="AlphaFoldDB" id="G0A7A0"/>
<dbReference type="EMBL" id="CP002738">
    <property type="protein sequence ID" value="AEF99393.1"/>
    <property type="molecule type" value="Genomic_DNA"/>
</dbReference>
<dbReference type="PANTHER" id="PTHR30535:SF4">
    <property type="entry name" value="HEMIN-BINDING PERIPLASMIC PROTEIN HMUT"/>
    <property type="match status" value="1"/>
</dbReference>
<dbReference type="OrthoDB" id="9797736at2"/>
<feature type="signal peptide" evidence="1">
    <location>
        <begin position="1"/>
        <end position="29"/>
    </location>
</feature>
<accession>G0A7A0</accession>
<evidence type="ECO:0000313" key="3">
    <source>
        <dbReference type="EMBL" id="AEF99393.1"/>
    </source>
</evidence>
<organism evidence="3 4">
    <name type="scientific">Methylomonas methanica (strain DSM 25384 / MC09)</name>
    <dbReference type="NCBI Taxonomy" id="857087"/>
    <lineage>
        <taxon>Bacteria</taxon>
        <taxon>Pseudomonadati</taxon>
        <taxon>Pseudomonadota</taxon>
        <taxon>Gammaproteobacteria</taxon>
        <taxon>Methylococcales</taxon>
        <taxon>Methylococcaceae</taxon>
        <taxon>Methylomonas</taxon>
    </lineage>
</organism>
<evidence type="ECO:0000256" key="1">
    <source>
        <dbReference type="SAM" id="SignalP"/>
    </source>
</evidence>
<feature type="chain" id="PRO_5003396614" evidence="1">
    <location>
        <begin position="30"/>
        <end position="293"/>
    </location>
</feature>
<reference key="2">
    <citation type="submission" date="2011-05" db="EMBL/GenBank/DDBJ databases">
        <title>Complete genome sequence of the aerobic marine methanotroph Methylomonas methanica MC09.</title>
        <authorList>
            <person name="Boden R."/>
            <person name="Cunliffe M."/>
            <person name="Scanlan J."/>
            <person name="Moussard H."/>
            <person name="Kits K.D."/>
            <person name="Klotz M."/>
            <person name="Jetten M."/>
            <person name="Vuilleumier S."/>
            <person name="Han J."/>
            <person name="Peters L."/>
            <person name="Mikhailova N."/>
            <person name="Teshima H."/>
            <person name="Tapia R."/>
            <person name="Kyrpides N."/>
            <person name="Ivanova N."/>
            <person name="Pagani I."/>
            <person name="Cheng J.-F."/>
            <person name="Goodwin L."/>
            <person name="Han C."/>
            <person name="Hauser L."/>
            <person name="Land M."/>
            <person name="Lapidus A."/>
            <person name="Lucas S."/>
            <person name="Pitluck S."/>
            <person name="Woyke T."/>
            <person name="Stein L.Y."/>
            <person name="Murrell C."/>
        </authorList>
    </citation>
    <scope>NUCLEOTIDE SEQUENCE</scope>
    <source>
        <strain>MC09</strain>
    </source>
</reference>
<sequence>MFMSVIKLWLCRLLFAANLVLALSAVAAAAPPRIVSVGGALTEIVYALEGQATLVGVDTTSLWPETAKTLPQVGYMRNLSAEGILSLSPTRVIASAHAGPPAVLEQIRGAGVDVTILPEAYSEAGVAEKISAVAALLDKKEAGARLAAETRADFQQLADWRAQFTRQPKTLFFLAVSQGAPLVSGQDTPADAMIRLAGGSNAAEGFSGNKAFGGEAIIAAAPEVILLTDISVKALGGLEQCYQLPGIAQTPAGRNHRLIEVDTLSLLGFGLRSGEAALALAKQLQQQPDSANR</sequence>
<reference evidence="4" key="3">
    <citation type="submission" date="2011-05" db="EMBL/GenBank/DDBJ databases">
        <title>Complete sequence of Methylomonas methanica MC09.</title>
        <authorList>
            <consortium name="US DOE Joint Genome Institute"/>
            <person name="Lucas S."/>
            <person name="Han J."/>
            <person name="Lapidus A."/>
            <person name="Cheng J.-F."/>
            <person name="Goodwin L."/>
            <person name="Pitluck S."/>
            <person name="Peters L."/>
            <person name="Mikhailova N."/>
            <person name="Teshima H."/>
            <person name="Han C."/>
            <person name="Tapia R."/>
            <person name="Land M."/>
            <person name="Hauser L."/>
            <person name="Kyrpides N."/>
            <person name="Ivanova N."/>
            <person name="Pagani I."/>
            <person name="Stein L."/>
            <person name="Woyke T."/>
        </authorList>
    </citation>
    <scope>NUCLEOTIDE SEQUENCE [LARGE SCALE GENOMIC DNA]</scope>
    <source>
        <strain evidence="4">MC09</strain>
    </source>
</reference>
<keyword evidence="1" id="KW-0732">Signal</keyword>
<dbReference type="KEGG" id="mmt:Metme_0956"/>
<dbReference type="InterPro" id="IPR050902">
    <property type="entry name" value="ABC_Transporter_SBP"/>
</dbReference>
<feature type="domain" description="Fe/B12 periplasmic-binding" evidence="2">
    <location>
        <begin position="33"/>
        <end position="288"/>
    </location>
</feature>
<dbReference type="STRING" id="857087.Metme_0956"/>
<protein>
    <submittedName>
        <fullName evidence="3">ABC-type transporter, periplasmic subunit</fullName>
    </submittedName>
</protein>
<reference evidence="3 4" key="1">
    <citation type="journal article" date="2011" name="J. Bacteriol.">
        <title>Complete Genome Sequence of the Aerobic Marine Methanotroph Methylomonas methanica MC09.</title>
        <authorList>
            <person name="Boden R."/>
            <person name="Cunliffe M."/>
            <person name="Scanlan J."/>
            <person name="Moussard H."/>
            <person name="Kits K.D."/>
            <person name="Klotz M.G."/>
            <person name="Jetten M.S."/>
            <person name="Vuilleumier S."/>
            <person name="Han J."/>
            <person name="Peters L."/>
            <person name="Mikhailova N."/>
            <person name="Teshima H."/>
            <person name="Tapia R."/>
            <person name="Kyrpides N."/>
            <person name="Ivanova N."/>
            <person name="Pagani I."/>
            <person name="Cheng J.F."/>
            <person name="Goodwin L."/>
            <person name="Han C."/>
            <person name="Hauser L."/>
            <person name="Land M.L."/>
            <person name="Lapidus A."/>
            <person name="Lucas S."/>
            <person name="Pitluck S."/>
            <person name="Woyke T."/>
            <person name="Stein L."/>
            <person name="Murrell J.C."/>
        </authorList>
    </citation>
    <scope>NUCLEOTIDE SEQUENCE [LARGE SCALE GENOMIC DNA]</scope>
    <source>
        <strain evidence="3 4">MC09</strain>
    </source>
</reference>
<dbReference type="CDD" id="cd01149">
    <property type="entry name" value="HutB"/>
    <property type="match status" value="1"/>
</dbReference>
<dbReference type="PROSITE" id="PS50983">
    <property type="entry name" value="FE_B12_PBP"/>
    <property type="match status" value="1"/>
</dbReference>
<dbReference type="SUPFAM" id="SSF53807">
    <property type="entry name" value="Helical backbone' metal receptor"/>
    <property type="match status" value="1"/>
</dbReference>
<dbReference type="HOGENOM" id="CLU_038034_6_0_6"/>
<dbReference type="eggNOG" id="COG4558">
    <property type="taxonomic scope" value="Bacteria"/>
</dbReference>
<dbReference type="InterPro" id="IPR002491">
    <property type="entry name" value="ABC_transptr_periplasmic_BD"/>
</dbReference>
<dbReference type="Pfam" id="PF01497">
    <property type="entry name" value="Peripla_BP_2"/>
    <property type="match status" value="1"/>
</dbReference>
<name>G0A7A0_METMM</name>
<dbReference type="Proteomes" id="UP000008888">
    <property type="component" value="Chromosome"/>
</dbReference>
<dbReference type="PANTHER" id="PTHR30535">
    <property type="entry name" value="VITAMIN B12-BINDING PROTEIN"/>
    <property type="match status" value="1"/>
</dbReference>